<keyword evidence="4 8" id="KW-0479">Metal-binding</keyword>
<keyword evidence="3 9" id="KW-0812">Transmembrane</keyword>
<keyword evidence="2 8" id="KW-0349">Heme</keyword>
<evidence type="ECO:0000256" key="6">
    <source>
        <dbReference type="ARBA" id="ARBA00023004"/>
    </source>
</evidence>
<evidence type="ECO:0000256" key="7">
    <source>
        <dbReference type="ARBA" id="ARBA00023136"/>
    </source>
</evidence>
<dbReference type="Gene3D" id="1.10.760.10">
    <property type="entry name" value="Cytochrome c-like domain"/>
    <property type="match status" value="1"/>
</dbReference>
<keyword evidence="5 9" id="KW-1133">Transmembrane helix</keyword>
<evidence type="ECO:0000256" key="1">
    <source>
        <dbReference type="ARBA" id="ARBA00004370"/>
    </source>
</evidence>
<evidence type="ECO:0000256" key="9">
    <source>
        <dbReference type="SAM" id="Phobius"/>
    </source>
</evidence>
<feature type="transmembrane region" description="Helical" evidence="9">
    <location>
        <begin position="224"/>
        <end position="243"/>
    </location>
</feature>
<dbReference type="InterPro" id="IPR036909">
    <property type="entry name" value="Cyt_c-like_dom_sf"/>
</dbReference>
<dbReference type="PANTHER" id="PTHR10266">
    <property type="entry name" value="CYTOCHROME C1"/>
    <property type="match status" value="1"/>
</dbReference>
<evidence type="ECO:0000256" key="5">
    <source>
        <dbReference type="ARBA" id="ARBA00022989"/>
    </source>
</evidence>
<organism evidence="12 13">
    <name type="scientific">Saccharospirillum mangrovi</name>
    <dbReference type="NCBI Taxonomy" id="2161747"/>
    <lineage>
        <taxon>Bacteria</taxon>
        <taxon>Pseudomonadati</taxon>
        <taxon>Pseudomonadota</taxon>
        <taxon>Gammaproteobacteria</taxon>
        <taxon>Oceanospirillales</taxon>
        <taxon>Saccharospirillaceae</taxon>
        <taxon>Saccharospirillum</taxon>
    </lineage>
</organism>
<comment type="caution">
    <text evidence="12">The sequence shown here is derived from an EMBL/GenBank/DDBJ whole genome shotgun (WGS) entry which is preliminary data.</text>
</comment>
<comment type="subcellular location">
    <subcellularLocation>
        <location evidence="1">Membrane</location>
    </subcellularLocation>
</comment>
<evidence type="ECO:0000256" key="10">
    <source>
        <dbReference type="SAM" id="SignalP"/>
    </source>
</evidence>
<evidence type="ECO:0000256" key="3">
    <source>
        <dbReference type="ARBA" id="ARBA00022692"/>
    </source>
</evidence>
<name>A0ABV7ZZT0_9GAMM</name>
<keyword evidence="6 8" id="KW-0408">Iron</keyword>
<reference evidence="13" key="1">
    <citation type="journal article" date="2019" name="Int. J. Syst. Evol. Microbiol.">
        <title>The Global Catalogue of Microorganisms (GCM) 10K type strain sequencing project: providing services to taxonomists for standard genome sequencing and annotation.</title>
        <authorList>
            <consortium name="The Broad Institute Genomics Platform"/>
            <consortium name="The Broad Institute Genome Sequencing Center for Infectious Disease"/>
            <person name="Wu L."/>
            <person name="Ma J."/>
        </authorList>
    </citation>
    <scope>NUCLEOTIDE SEQUENCE [LARGE SCALE GENOMIC DNA]</scope>
    <source>
        <strain evidence="13">IBRC 10765</strain>
    </source>
</reference>
<dbReference type="PROSITE" id="PS51007">
    <property type="entry name" value="CYTC"/>
    <property type="match status" value="1"/>
</dbReference>
<keyword evidence="7 9" id="KW-0472">Membrane</keyword>
<protein>
    <submittedName>
        <fullName evidence="12">Cytochrome c1</fullName>
    </submittedName>
</protein>
<feature type="chain" id="PRO_5047381417" evidence="10">
    <location>
        <begin position="20"/>
        <end position="251"/>
    </location>
</feature>
<feature type="domain" description="Cytochrome c" evidence="11">
    <location>
        <begin position="37"/>
        <end position="217"/>
    </location>
</feature>
<evidence type="ECO:0000256" key="8">
    <source>
        <dbReference type="PROSITE-ProRule" id="PRU00433"/>
    </source>
</evidence>
<dbReference type="InterPro" id="IPR002326">
    <property type="entry name" value="Cyt_c1"/>
</dbReference>
<dbReference type="Pfam" id="PF02167">
    <property type="entry name" value="Cytochrom_C1"/>
    <property type="match status" value="1"/>
</dbReference>
<dbReference type="EMBL" id="JBHRYR010000004">
    <property type="protein sequence ID" value="MFC3853775.1"/>
    <property type="molecule type" value="Genomic_DNA"/>
</dbReference>
<dbReference type="Proteomes" id="UP001595617">
    <property type="component" value="Unassembled WGS sequence"/>
</dbReference>
<proteinExistence type="predicted"/>
<sequence>MKKVIFTLLVALLPMVAIAAKGPAWVDHVNNDVSDVRSLQRGAQVFFNNCMGCHSLEYGRYNRVARDLEIPEDLFQEYLMSTDQAIGDLMTISMNRDLGKQFFGIAPPDLTLVARVRGTDWLYTYLRGFYADDSRPYGVNNVVFPGVGMPHAMVDAQGLCAEPPKPVSAVSIDPLTGERISEGGCERYLTEGTMSKVEFDQATYDLVNFLDYMGEPRQLERERLGWLVLAFLTVFLAFAWLLYRELWKDVK</sequence>
<dbReference type="RefSeq" id="WP_380697315.1">
    <property type="nucleotide sequence ID" value="NZ_JBHRYR010000004.1"/>
</dbReference>
<dbReference type="PANTHER" id="PTHR10266:SF3">
    <property type="entry name" value="CYTOCHROME C1, HEME PROTEIN, MITOCHONDRIAL"/>
    <property type="match status" value="1"/>
</dbReference>
<keyword evidence="10" id="KW-0732">Signal</keyword>
<keyword evidence="13" id="KW-1185">Reference proteome</keyword>
<evidence type="ECO:0000256" key="2">
    <source>
        <dbReference type="ARBA" id="ARBA00022617"/>
    </source>
</evidence>
<gene>
    <name evidence="12" type="ORF">ACFOOG_13105</name>
</gene>
<dbReference type="InterPro" id="IPR009056">
    <property type="entry name" value="Cyt_c-like_dom"/>
</dbReference>
<accession>A0ABV7ZZT0</accession>
<dbReference type="SUPFAM" id="SSF46626">
    <property type="entry name" value="Cytochrome c"/>
    <property type="match status" value="1"/>
</dbReference>
<evidence type="ECO:0000313" key="12">
    <source>
        <dbReference type="EMBL" id="MFC3853775.1"/>
    </source>
</evidence>
<evidence type="ECO:0000256" key="4">
    <source>
        <dbReference type="ARBA" id="ARBA00022723"/>
    </source>
</evidence>
<feature type="signal peptide" evidence="10">
    <location>
        <begin position="1"/>
        <end position="19"/>
    </location>
</feature>
<evidence type="ECO:0000259" key="11">
    <source>
        <dbReference type="PROSITE" id="PS51007"/>
    </source>
</evidence>
<evidence type="ECO:0000313" key="13">
    <source>
        <dbReference type="Proteomes" id="UP001595617"/>
    </source>
</evidence>